<evidence type="ECO:0000256" key="4">
    <source>
        <dbReference type="ARBA" id="ARBA00023110"/>
    </source>
</evidence>
<sequence>MRRRTAVLSASAALAVSLLLGACASEGDTPTPSEQTSSASQAADTIEPAVTDDALPVTVTGEVNPTVKPTVTFTPPLTVQETSRKVVAAGTGPQIEAADEVEFAYALYAGSTGEELDSSYGGTNARFELGQVTMGLARGFVGAHVGDRIVMAIAPADGFGEAIERFGKENVDAETTIVVVADVVKTVPNKAQGTPVTPPANLPVVQTDDQDVPTGFTIPDPTPPADLVVQPLIEGTGPAVTSGMNLKVQYLGAKLSDGSIFDQSWSKGEPFTFVVGQGQVIEGWDKGLVGQKVGSRVLLVIPAAQAYGDEPASPGAPAGALVFVVDVLDAY</sequence>
<dbReference type="InterPro" id="IPR001179">
    <property type="entry name" value="PPIase_FKBP_dom"/>
</dbReference>
<protein>
    <recommendedName>
        <fullName evidence="3 6">peptidylprolyl isomerase</fullName>
        <ecNumber evidence="3 6">5.2.1.8</ecNumber>
    </recommendedName>
</protein>
<dbReference type="GO" id="GO:0003755">
    <property type="term" value="F:peptidyl-prolyl cis-trans isomerase activity"/>
    <property type="evidence" value="ECO:0007669"/>
    <property type="project" value="UniProtKB-KW"/>
</dbReference>
<dbReference type="PANTHER" id="PTHR43811:SF19">
    <property type="entry name" value="39 KDA FK506-BINDING NUCLEAR PROTEIN"/>
    <property type="match status" value="1"/>
</dbReference>
<feature type="signal peptide" evidence="7">
    <location>
        <begin position="1"/>
        <end position="24"/>
    </location>
</feature>
<dbReference type="PROSITE" id="PS50059">
    <property type="entry name" value="FKBP_PPIASE"/>
    <property type="match status" value="2"/>
</dbReference>
<evidence type="ECO:0000313" key="9">
    <source>
        <dbReference type="EMBL" id="NYD20632.1"/>
    </source>
</evidence>
<dbReference type="EMBL" id="JACCBB010000001">
    <property type="protein sequence ID" value="NYD20632.1"/>
    <property type="molecule type" value="Genomic_DNA"/>
</dbReference>
<dbReference type="AlphaFoldDB" id="A0A7Y9ARU2"/>
<comment type="catalytic activity">
    <reaction evidence="1 6">
        <text>[protein]-peptidylproline (omega=180) = [protein]-peptidylproline (omega=0)</text>
        <dbReference type="Rhea" id="RHEA:16237"/>
        <dbReference type="Rhea" id="RHEA-COMP:10747"/>
        <dbReference type="Rhea" id="RHEA-COMP:10748"/>
        <dbReference type="ChEBI" id="CHEBI:83833"/>
        <dbReference type="ChEBI" id="CHEBI:83834"/>
        <dbReference type="EC" id="5.2.1.8"/>
    </reaction>
</comment>
<comment type="caution">
    <text evidence="9">The sequence shown here is derived from an EMBL/GenBank/DDBJ whole genome shotgun (WGS) entry which is preliminary data.</text>
</comment>
<keyword evidence="5 6" id="KW-0413">Isomerase</keyword>
<evidence type="ECO:0000256" key="3">
    <source>
        <dbReference type="ARBA" id="ARBA00013194"/>
    </source>
</evidence>
<keyword evidence="10" id="KW-1185">Reference proteome</keyword>
<dbReference type="SUPFAM" id="SSF54534">
    <property type="entry name" value="FKBP-like"/>
    <property type="match status" value="2"/>
</dbReference>
<keyword evidence="7" id="KW-0732">Signal</keyword>
<dbReference type="Pfam" id="PF00254">
    <property type="entry name" value="FKBP_C"/>
    <property type="match status" value="2"/>
</dbReference>
<feature type="chain" id="PRO_5031241095" description="peptidylprolyl isomerase" evidence="7">
    <location>
        <begin position="25"/>
        <end position="331"/>
    </location>
</feature>
<name>A0A7Y9ARU2_9ACTN</name>
<feature type="domain" description="PPIase FKBP-type" evidence="8">
    <location>
        <begin position="98"/>
        <end position="187"/>
    </location>
</feature>
<organism evidence="9 10">
    <name type="scientific">Kineococcus aurantiacus</name>
    <dbReference type="NCBI Taxonomy" id="37633"/>
    <lineage>
        <taxon>Bacteria</taxon>
        <taxon>Bacillati</taxon>
        <taxon>Actinomycetota</taxon>
        <taxon>Actinomycetes</taxon>
        <taxon>Kineosporiales</taxon>
        <taxon>Kineosporiaceae</taxon>
        <taxon>Kineococcus</taxon>
    </lineage>
</organism>
<evidence type="ECO:0000259" key="8">
    <source>
        <dbReference type="PROSITE" id="PS50059"/>
    </source>
</evidence>
<dbReference type="PROSITE" id="PS51257">
    <property type="entry name" value="PROKAR_LIPOPROTEIN"/>
    <property type="match status" value="1"/>
</dbReference>
<reference evidence="9 10" key="1">
    <citation type="submission" date="2020-07" db="EMBL/GenBank/DDBJ databases">
        <title>Sequencing the genomes of 1000 actinobacteria strains.</title>
        <authorList>
            <person name="Klenk H.-P."/>
        </authorList>
    </citation>
    <scope>NUCLEOTIDE SEQUENCE [LARGE SCALE GENOMIC DNA]</scope>
    <source>
        <strain evidence="9 10">DSM 7487</strain>
    </source>
</reference>
<evidence type="ECO:0000313" key="10">
    <source>
        <dbReference type="Proteomes" id="UP000521922"/>
    </source>
</evidence>
<accession>A0A7Y9ARU2</accession>
<evidence type="ECO:0000256" key="1">
    <source>
        <dbReference type="ARBA" id="ARBA00000971"/>
    </source>
</evidence>
<dbReference type="PANTHER" id="PTHR43811">
    <property type="entry name" value="FKBP-TYPE PEPTIDYL-PROLYL CIS-TRANS ISOMERASE FKPA"/>
    <property type="match status" value="1"/>
</dbReference>
<evidence type="ECO:0000256" key="6">
    <source>
        <dbReference type="PROSITE-ProRule" id="PRU00277"/>
    </source>
</evidence>
<comment type="similarity">
    <text evidence="2">Belongs to the FKBP-type PPIase family.</text>
</comment>
<proteinExistence type="inferred from homology"/>
<dbReference type="Proteomes" id="UP000521922">
    <property type="component" value="Unassembled WGS sequence"/>
</dbReference>
<evidence type="ECO:0000256" key="7">
    <source>
        <dbReference type="SAM" id="SignalP"/>
    </source>
</evidence>
<keyword evidence="4 6" id="KW-0697">Rotamase</keyword>
<dbReference type="Gene3D" id="3.10.50.40">
    <property type="match status" value="2"/>
</dbReference>
<evidence type="ECO:0000256" key="5">
    <source>
        <dbReference type="ARBA" id="ARBA00023235"/>
    </source>
</evidence>
<gene>
    <name evidence="9" type="ORF">BJ968_000172</name>
</gene>
<dbReference type="RefSeq" id="WP_179748383.1">
    <property type="nucleotide sequence ID" value="NZ_BAAAGN010000002.1"/>
</dbReference>
<dbReference type="InterPro" id="IPR046357">
    <property type="entry name" value="PPIase_dom_sf"/>
</dbReference>
<evidence type="ECO:0000256" key="2">
    <source>
        <dbReference type="ARBA" id="ARBA00006577"/>
    </source>
</evidence>
<feature type="domain" description="PPIase FKBP-type" evidence="8">
    <location>
        <begin position="243"/>
        <end position="331"/>
    </location>
</feature>
<dbReference type="EC" id="5.2.1.8" evidence="3 6"/>